<reference evidence="2 3" key="1">
    <citation type="journal article" date="2016" name="Nat. Commun.">
        <title>Thousands of microbial genomes shed light on interconnected biogeochemical processes in an aquifer system.</title>
        <authorList>
            <person name="Anantharaman K."/>
            <person name="Brown C.T."/>
            <person name="Hug L.A."/>
            <person name="Sharon I."/>
            <person name="Castelle C.J."/>
            <person name="Probst A.J."/>
            <person name="Thomas B.C."/>
            <person name="Singh A."/>
            <person name="Wilkins M.J."/>
            <person name="Karaoz U."/>
            <person name="Brodie E.L."/>
            <person name="Williams K.H."/>
            <person name="Hubbard S.S."/>
            <person name="Banfield J.F."/>
        </authorList>
    </citation>
    <scope>NUCLEOTIDE SEQUENCE [LARGE SCALE GENOMIC DNA]</scope>
</reference>
<sequence>MDFYRLLKVIFAILILITVGEITYYFYLSFTSKAETNMPIYGDTASSNLAIHSQRLKEIAEYRNSSGKKIYIVFETNTSIEEVYPGGKKQDGFSYPFAIRYNDQKDMLYLFSEEMLKKVKIIIVKGENSSFGTVTDLKSKDRVLIQAIQDHSISPTERIDNFAKELKNYYIYVYK</sequence>
<organism evidence="2 3">
    <name type="scientific">Candidatus Gottesmanbacteria bacterium RIFCSPLOWO2_01_FULL_39_12b</name>
    <dbReference type="NCBI Taxonomy" id="1798388"/>
    <lineage>
        <taxon>Bacteria</taxon>
        <taxon>Candidatus Gottesmaniibacteriota</taxon>
    </lineage>
</organism>
<feature type="transmembrane region" description="Helical" evidence="1">
    <location>
        <begin position="6"/>
        <end position="28"/>
    </location>
</feature>
<dbReference type="AlphaFoldDB" id="A0A1F6ANH8"/>
<keyword evidence="1" id="KW-1133">Transmembrane helix</keyword>
<keyword evidence="1" id="KW-0812">Transmembrane</keyword>
<dbReference type="Proteomes" id="UP000176609">
    <property type="component" value="Unassembled WGS sequence"/>
</dbReference>
<proteinExistence type="predicted"/>
<gene>
    <name evidence="2" type="ORF">A2960_04665</name>
</gene>
<accession>A0A1F6ANH8</accession>
<evidence type="ECO:0000256" key="1">
    <source>
        <dbReference type="SAM" id="Phobius"/>
    </source>
</evidence>
<protein>
    <submittedName>
        <fullName evidence="2">Uncharacterized protein</fullName>
    </submittedName>
</protein>
<evidence type="ECO:0000313" key="3">
    <source>
        <dbReference type="Proteomes" id="UP000176609"/>
    </source>
</evidence>
<evidence type="ECO:0000313" key="2">
    <source>
        <dbReference type="EMBL" id="OGG26241.1"/>
    </source>
</evidence>
<name>A0A1F6ANH8_9BACT</name>
<comment type="caution">
    <text evidence="2">The sequence shown here is derived from an EMBL/GenBank/DDBJ whole genome shotgun (WGS) entry which is preliminary data.</text>
</comment>
<keyword evidence="1" id="KW-0472">Membrane</keyword>
<dbReference type="EMBL" id="MFJR01000012">
    <property type="protein sequence ID" value="OGG26241.1"/>
    <property type="molecule type" value="Genomic_DNA"/>
</dbReference>